<keyword evidence="3 11" id="KW-0489">Methyltransferase</keyword>
<evidence type="ECO:0000313" key="13">
    <source>
        <dbReference type="Proteomes" id="UP000091857"/>
    </source>
</evidence>
<keyword evidence="8 11" id="KW-0472">Membrane</keyword>
<evidence type="ECO:0000256" key="7">
    <source>
        <dbReference type="ARBA" id="ARBA00022989"/>
    </source>
</evidence>
<evidence type="ECO:0000313" key="12">
    <source>
        <dbReference type="EMBL" id="OAY23282.1"/>
    </source>
</evidence>
<dbReference type="GO" id="GO:0012505">
    <property type="term" value="C:endomembrane system"/>
    <property type="evidence" value="ECO:0007669"/>
    <property type="project" value="UniProtKB-SubCell"/>
</dbReference>
<evidence type="ECO:0000256" key="3">
    <source>
        <dbReference type="ARBA" id="ARBA00022603"/>
    </source>
</evidence>
<proteinExistence type="inferred from homology"/>
<dbReference type="Gramene" id="Manes.18G066200.4.v8.1">
    <property type="protein sequence ID" value="Manes.18G066200.4.v8.1.CDS"/>
    <property type="gene ID" value="Manes.18G066200.v8.1"/>
</dbReference>
<dbReference type="SUPFAM" id="SSF53335">
    <property type="entry name" value="S-adenosyl-L-methionine-dependent methyltransferases"/>
    <property type="match status" value="2"/>
</dbReference>
<dbReference type="EMBL" id="CM004404">
    <property type="protein sequence ID" value="OAY23282.1"/>
    <property type="molecule type" value="Genomic_DNA"/>
</dbReference>
<dbReference type="STRING" id="3983.A0A251IRD7"/>
<evidence type="ECO:0000256" key="9">
    <source>
        <dbReference type="ARBA" id="ARBA00023180"/>
    </source>
</evidence>
<dbReference type="InterPro" id="IPR004159">
    <property type="entry name" value="Put_SAM_MeTrfase"/>
</dbReference>
<evidence type="ECO:0000256" key="1">
    <source>
        <dbReference type="ARBA" id="ARBA00004606"/>
    </source>
</evidence>
<dbReference type="GO" id="GO:0008168">
    <property type="term" value="F:methyltransferase activity"/>
    <property type="evidence" value="ECO:0007669"/>
    <property type="project" value="UniProtKB-UniRule"/>
</dbReference>
<dbReference type="CDD" id="cd02440">
    <property type="entry name" value="AdoMet_MTases"/>
    <property type="match status" value="1"/>
</dbReference>
<evidence type="ECO:0000256" key="5">
    <source>
        <dbReference type="ARBA" id="ARBA00022692"/>
    </source>
</evidence>
<keyword evidence="6 11" id="KW-0735">Signal-anchor</keyword>
<keyword evidence="9 11" id="KW-0325">Glycoprotein</keyword>
<keyword evidence="4 11" id="KW-0808">Transferase</keyword>
<evidence type="ECO:0000256" key="4">
    <source>
        <dbReference type="ARBA" id="ARBA00022679"/>
    </source>
</evidence>
<gene>
    <name evidence="12" type="ORF">MANES_18G066200v8</name>
</gene>
<evidence type="ECO:0000256" key="10">
    <source>
        <dbReference type="ARBA" id="ARBA00037847"/>
    </source>
</evidence>
<dbReference type="PANTHER" id="PTHR10108:SF899">
    <property type="entry name" value="PECTIN METHYLTRANSFERASE QUA2-RELATED"/>
    <property type="match status" value="1"/>
</dbReference>
<name>A0A251IRD7_MANES</name>
<evidence type="ECO:0000256" key="2">
    <source>
        <dbReference type="ARBA" id="ARBA00008361"/>
    </source>
</evidence>
<evidence type="ECO:0000256" key="6">
    <source>
        <dbReference type="ARBA" id="ARBA00022968"/>
    </source>
</evidence>
<accession>A0A251IRD7</accession>
<keyword evidence="5 11" id="KW-0812">Transmembrane</keyword>
<dbReference type="OrthoDB" id="2013972at2759"/>
<comment type="subcellular location">
    <subcellularLocation>
        <location evidence="10">Endomembrane system</location>
        <topology evidence="10">Single-pass membrane protein</topology>
    </subcellularLocation>
    <subcellularLocation>
        <location evidence="1 11">Membrane</location>
        <topology evidence="1 11">Single-pass type II membrane protein</topology>
    </subcellularLocation>
</comment>
<protein>
    <recommendedName>
        <fullName evidence="11">Methyltransferase</fullName>
        <ecNumber evidence="11">2.1.1.-</ecNumber>
    </recommendedName>
</protein>
<dbReference type="GO" id="GO:0032259">
    <property type="term" value="P:methylation"/>
    <property type="evidence" value="ECO:0007669"/>
    <property type="project" value="UniProtKB-KW"/>
</dbReference>
<keyword evidence="13" id="KW-1185">Reference proteome</keyword>
<dbReference type="EC" id="2.1.1.-" evidence="11"/>
<organism evidence="12 13">
    <name type="scientific">Manihot esculenta</name>
    <name type="common">Cassava</name>
    <name type="synonym">Jatropha manihot</name>
    <dbReference type="NCBI Taxonomy" id="3983"/>
    <lineage>
        <taxon>Eukaryota</taxon>
        <taxon>Viridiplantae</taxon>
        <taxon>Streptophyta</taxon>
        <taxon>Embryophyta</taxon>
        <taxon>Tracheophyta</taxon>
        <taxon>Spermatophyta</taxon>
        <taxon>Magnoliopsida</taxon>
        <taxon>eudicotyledons</taxon>
        <taxon>Gunneridae</taxon>
        <taxon>Pentapetalae</taxon>
        <taxon>rosids</taxon>
        <taxon>fabids</taxon>
        <taxon>Malpighiales</taxon>
        <taxon>Euphorbiaceae</taxon>
        <taxon>Crotonoideae</taxon>
        <taxon>Manihoteae</taxon>
        <taxon>Manihot</taxon>
    </lineage>
</organism>
<dbReference type="PANTHER" id="PTHR10108">
    <property type="entry name" value="SAM-DEPENDENT METHYLTRANSFERASE"/>
    <property type="match status" value="1"/>
</dbReference>
<dbReference type="Proteomes" id="UP000091857">
    <property type="component" value="Chromosome 18"/>
</dbReference>
<evidence type="ECO:0000256" key="11">
    <source>
        <dbReference type="RuleBase" id="RU366043"/>
    </source>
</evidence>
<reference evidence="13" key="1">
    <citation type="journal article" date="2016" name="Nat. Biotechnol.">
        <title>Sequencing wild and cultivated cassava and related species reveals extensive interspecific hybridization and genetic diversity.</title>
        <authorList>
            <person name="Bredeson J.V."/>
            <person name="Lyons J.B."/>
            <person name="Prochnik S.E."/>
            <person name="Wu G.A."/>
            <person name="Ha C.M."/>
            <person name="Edsinger-Gonzales E."/>
            <person name="Grimwood J."/>
            <person name="Schmutz J."/>
            <person name="Rabbi I.Y."/>
            <person name="Egesi C."/>
            <person name="Nauluvula P."/>
            <person name="Lebot V."/>
            <person name="Ndunguru J."/>
            <person name="Mkamilo G."/>
            <person name="Bart R.S."/>
            <person name="Setter T.L."/>
            <person name="Gleadow R.M."/>
            <person name="Kulakow P."/>
            <person name="Ferguson M.E."/>
            <person name="Rounsley S."/>
            <person name="Rokhsar D.S."/>
        </authorList>
    </citation>
    <scope>NUCLEOTIDE SEQUENCE [LARGE SCALE GENOMIC DNA]</scope>
    <source>
        <strain evidence="13">cv. AM560-2</strain>
    </source>
</reference>
<dbReference type="GO" id="GO:0005737">
    <property type="term" value="C:cytoplasm"/>
    <property type="evidence" value="ECO:0000318"/>
    <property type="project" value="GO_Central"/>
</dbReference>
<comment type="caution">
    <text evidence="12">The sequence shown here is derived from an EMBL/GenBank/DDBJ whole genome shotgun (WGS) entry which is preliminary data.</text>
</comment>
<dbReference type="FunFam" id="3.40.50.150:FF:000119">
    <property type="entry name" value="probable pectin methyltransferase QUA2"/>
    <property type="match status" value="1"/>
</dbReference>
<feature type="transmembrane region" description="Helical" evidence="11">
    <location>
        <begin position="90"/>
        <end position="112"/>
    </location>
</feature>
<sequence>MSRPLHRGISGMRISGNNNDLWDSQMKDKTEKEDLDRNRSSDHSYLSLKFPFRVLLPENNSPKYCSSENGFASDPFSIGTPRTRHKFTLLLLKLSLAVILVLALTGSFWWTISISTSSRSQILHNYRRLQEQLVSDLWDIGELSFGSSRLKEVEFCSQDSENFVPCFNVSENLALGFADGNENDRHCGLGSKQSCQVLPPVNYRIPLRWPTGKDVIWVSNVKITAQEVLSSGSLTKRMMMLDEEQISFRSSSMFDGVEDYSHQIAEMIGLRNESNFIQAGVRTILDIGCGYGSFGAHLFPKQLLTMCVANYEASGSQVQLTLERGLPAMIGSFSSKQLPYPSLSFDMLHCAQCGISWDQKDGIFLIEVDRVLKPGGYFVWTSPLTNARNKENLKRWNFVRDFAQNICWEMLSQQDETVVWKKTTKRNCYGSRKPGLGPSVCSRSHDIESPYYQPLQACIAGTQSRRWIPIEERKTWPSRSSLSEGELKIYGLLSDELAEDSQSWRTAVHNYWSLLSPLIFSDHPKRPGDEDPSPPYNMLRNVLDMNAHFGGFNSALLEAGKSVWVMNVVPTSGPNYLPLILDRGFVGVLHDWCEAFPTYPRTYDLVHAAGLLSLEIGQQRRCTMLDIFTEVDRVLRPEGWVIIHDTAPLIESARVLATRLKWDARITEIESNSDERLLICQKPFFKRQAS</sequence>
<comment type="similarity">
    <text evidence="2 11">Belongs to the methyltransferase superfamily.</text>
</comment>
<dbReference type="Gene3D" id="3.40.50.150">
    <property type="entry name" value="Vaccinia Virus protein VP39"/>
    <property type="match status" value="1"/>
</dbReference>
<keyword evidence="7 11" id="KW-1133">Transmembrane helix</keyword>
<dbReference type="GO" id="GO:0016020">
    <property type="term" value="C:membrane"/>
    <property type="evidence" value="ECO:0007669"/>
    <property type="project" value="UniProtKB-SubCell"/>
</dbReference>
<dbReference type="OMA" id="CPPICSK"/>
<evidence type="ECO:0000256" key="8">
    <source>
        <dbReference type="ARBA" id="ARBA00023136"/>
    </source>
</evidence>
<dbReference type="Pfam" id="PF03141">
    <property type="entry name" value="Methyltransf_29"/>
    <property type="match status" value="1"/>
</dbReference>
<dbReference type="AlphaFoldDB" id="A0A251IRD7"/>
<dbReference type="InterPro" id="IPR029063">
    <property type="entry name" value="SAM-dependent_MTases_sf"/>
</dbReference>